<gene>
    <name evidence="1" type="ORF">MKW94_014409</name>
</gene>
<dbReference type="GO" id="GO:0006457">
    <property type="term" value="P:protein folding"/>
    <property type="evidence" value="ECO:0007669"/>
    <property type="project" value="InterPro"/>
</dbReference>
<dbReference type="EMBL" id="JAJJMA010223983">
    <property type="protein sequence ID" value="MCL7041464.1"/>
    <property type="molecule type" value="Genomic_DNA"/>
</dbReference>
<accession>A0AA41VHU1</accession>
<comment type="caution">
    <text evidence="1">The sequence shown here is derived from an EMBL/GenBank/DDBJ whole genome shotgun (WGS) entry which is preliminary data.</text>
</comment>
<dbReference type="InterPro" id="IPR019805">
    <property type="entry name" value="Heat_shock_protein_90_CS"/>
</dbReference>
<organism evidence="1 2">
    <name type="scientific">Papaver nudicaule</name>
    <name type="common">Iceland poppy</name>
    <dbReference type="NCBI Taxonomy" id="74823"/>
    <lineage>
        <taxon>Eukaryota</taxon>
        <taxon>Viridiplantae</taxon>
        <taxon>Streptophyta</taxon>
        <taxon>Embryophyta</taxon>
        <taxon>Tracheophyta</taxon>
        <taxon>Spermatophyta</taxon>
        <taxon>Magnoliopsida</taxon>
        <taxon>Ranunculales</taxon>
        <taxon>Papaveraceae</taxon>
        <taxon>Papaveroideae</taxon>
        <taxon>Papaver</taxon>
    </lineage>
</organism>
<reference evidence="1" key="1">
    <citation type="submission" date="2022-03" db="EMBL/GenBank/DDBJ databases">
        <title>A functionally conserved STORR gene fusion in Papaver species that diverged 16.8 million years ago.</title>
        <authorList>
            <person name="Catania T."/>
        </authorList>
    </citation>
    <scope>NUCLEOTIDE SEQUENCE</scope>
    <source>
        <strain evidence="1">S-191538</strain>
    </source>
</reference>
<dbReference type="GO" id="GO:0005524">
    <property type="term" value="F:ATP binding"/>
    <property type="evidence" value="ECO:0007669"/>
    <property type="project" value="InterPro"/>
</dbReference>
<dbReference type="PROSITE" id="PS00298">
    <property type="entry name" value="HSP90"/>
    <property type="match status" value="1"/>
</dbReference>
<evidence type="ECO:0000313" key="1">
    <source>
        <dbReference type="EMBL" id="MCL7041464.1"/>
    </source>
</evidence>
<proteinExistence type="predicted"/>
<sequence>MHFGNTFTLLSSVGTIAYFDLRSAVCVCTRLVAYRRVLWGDQNFYDNVALRAFLLISQSKEMKKEKMEKLARKTDGQMPSDKTVGGEDDAFNTFLLDLIVYCLYCNKEVFLRELIRKNHLLGVQQSLQSAGDVKNFL</sequence>
<dbReference type="AlphaFoldDB" id="A0AA41VHU1"/>
<dbReference type="Proteomes" id="UP001177140">
    <property type="component" value="Unassembled WGS sequence"/>
</dbReference>
<protein>
    <submittedName>
        <fullName evidence="1">Uncharacterized protein</fullName>
    </submittedName>
</protein>
<name>A0AA41VHU1_PAPNU</name>
<evidence type="ECO:0000313" key="2">
    <source>
        <dbReference type="Proteomes" id="UP001177140"/>
    </source>
</evidence>
<keyword evidence="2" id="KW-1185">Reference proteome</keyword>
<dbReference type="GO" id="GO:0051082">
    <property type="term" value="F:unfolded protein binding"/>
    <property type="evidence" value="ECO:0007669"/>
    <property type="project" value="InterPro"/>
</dbReference>